<gene>
    <name evidence="1" type="ORF">KFK09_014784</name>
</gene>
<dbReference type="Proteomes" id="UP000829196">
    <property type="component" value="Unassembled WGS sequence"/>
</dbReference>
<dbReference type="AlphaFoldDB" id="A0A8T3B440"/>
<protein>
    <submittedName>
        <fullName evidence="1">Uncharacterized protein</fullName>
    </submittedName>
</protein>
<accession>A0A8T3B440</accession>
<dbReference type="EMBL" id="JAGYWB010000011">
    <property type="protein sequence ID" value="KAI0503841.1"/>
    <property type="molecule type" value="Genomic_DNA"/>
</dbReference>
<sequence>MNATNAFTQRKKPTTLSTNWEVVKPQLQAMKNWQALIYVVSIACEWYVEECWSFLPHRFWLLELMWHDFLKKLFDCPYFHLLNHSRVRKRDRAWESLKNLKGSLGGASDTDLLRVYAVTLVSSNFSEPLPTVITLWFISFGILSSGKISARDSSDLSSEEPYAEFKTLAVLVPIFQYCIQRKPQAEPKPTPSPCLHRYPPQATILCLLGNLTRRIGLLCRLIRANPTATSLLQVAPNTFLLPIPLITLYCACQTISALASITTCPPFESSSYWLLYSRIKLFVSSLLCDSQQLKPRHTKILHGPLYTPAKPSYPSIVLHPEPLSSTRTLMTPCRSHHTCAIHKSLNIQIASTCLNTALVSYLKTPI</sequence>
<evidence type="ECO:0000313" key="1">
    <source>
        <dbReference type="EMBL" id="KAI0503841.1"/>
    </source>
</evidence>
<name>A0A8T3B440_DENNO</name>
<comment type="caution">
    <text evidence="1">The sequence shown here is derived from an EMBL/GenBank/DDBJ whole genome shotgun (WGS) entry which is preliminary data.</text>
</comment>
<reference evidence="1" key="1">
    <citation type="journal article" date="2022" name="Front. Genet.">
        <title>Chromosome-Scale Assembly of the Dendrobium nobile Genome Provides Insights Into the Molecular Mechanism of the Biosynthesis of the Medicinal Active Ingredient of Dendrobium.</title>
        <authorList>
            <person name="Xu Q."/>
            <person name="Niu S.-C."/>
            <person name="Li K.-L."/>
            <person name="Zheng P.-J."/>
            <person name="Zhang X.-J."/>
            <person name="Jia Y."/>
            <person name="Liu Y."/>
            <person name="Niu Y.-X."/>
            <person name="Yu L.-H."/>
            <person name="Chen D.-F."/>
            <person name="Zhang G.-Q."/>
        </authorList>
    </citation>
    <scope>NUCLEOTIDE SEQUENCE</scope>
    <source>
        <tissue evidence="1">Leaf</tissue>
    </source>
</reference>
<keyword evidence="2" id="KW-1185">Reference proteome</keyword>
<organism evidence="1 2">
    <name type="scientific">Dendrobium nobile</name>
    <name type="common">Orchid</name>
    <dbReference type="NCBI Taxonomy" id="94219"/>
    <lineage>
        <taxon>Eukaryota</taxon>
        <taxon>Viridiplantae</taxon>
        <taxon>Streptophyta</taxon>
        <taxon>Embryophyta</taxon>
        <taxon>Tracheophyta</taxon>
        <taxon>Spermatophyta</taxon>
        <taxon>Magnoliopsida</taxon>
        <taxon>Liliopsida</taxon>
        <taxon>Asparagales</taxon>
        <taxon>Orchidaceae</taxon>
        <taxon>Epidendroideae</taxon>
        <taxon>Malaxideae</taxon>
        <taxon>Dendrobiinae</taxon>
        <taxon>Dendrobium</taxon>
    </lineage>
</organism>
<proteinExistence type="predicted"/>
<evidence type="ECO:0000313" key="2">
    <source>
        <dbReference type="Proteomes" id="UP000829196"/>
    </source>
</evidence>